<dbReference type="AlphaFoldDB" id="A0A1F5VVR5"/>
<organism evidence="2 3">
    <name type="scientific">Candidatus Fischerbacteria bacterium RBG_13_37_8</name>
    <dbReference type="NCBI Taxonomy" id="1817863"/>
    <lineage>
        <taxon>Bacteria</taxon>
        <taxon>Candidatus Fischeribacteriota</taxon>
    </lineage>
</organism>
<gene>
    <name evidence="2" type="ORF">A2Y62_07370</name>
</gene>
<comment type="caution">
    <text evidence="2">The sequence shown here is derived from an EMBL/GenBank/DDBJ whole genome shotgun (WGS) entry which is preliminary data.</text>
</comment>
<evidence type="ECO:0000313" key="2">
    <source>
        <dbReference type="EMBL" id="OGF67367.1"/>
    </source>
</evidence>
<feature type="transmembrane region" description="Helical" evidence="1">
    <location>
        <begin position="20"/>
        <end position="37"/>
    </location>
</feature>
<dbReference type="Proteomes" id="UP000178943">
    <property type="component" value="Unassembled WGS sequence"/>
</dbReference>
<proteinExistence type="predicted"/>
<keyword evidence="1" id="KW-1133">Transmembrane helix</keyword>
<keyword evidence="1" id="KW-0472">Membrane</keyword>
<sequence>MKKIGKILFKILFWTYPRGSWQYDVFCVLLILGTIFIKPDFLLPKKSNLPIKKFIITSTSDKSNIPQFPVPSP</sequence>
<protein>
    <submittedName>
        <fullName evidence="2">Uncharacterized protein</fullName>
    </submittedName>
</protein>
<evidence type="ECO:0000313" key="3">
    <source>
        <dbReference type="Proteomes" id="UP000178943"/>
    </source>
</evidence>
<accession>A0A1F5VVR5</accession>
<name>A0A1F5VVR5_9BACT</name>
<dbReference type="EMBL" id="MFGW01000060">
    <property type="protein sequence ID" value="OGF67367.1"/>
    <property type="molecule type" value="Genomic_DNA"/>
</dbReference>
<evidence type="ECO:0000256" key="1">
    <source>
        <dbReference type="SAM" id="Phobius"/>
    </source>
</evidence>
<reference evidence="2 3" key="1">
    <citation type="journal article" date="2016" name="Nat. Commun.">
        <title>Thousands of microbial genomes shed light on interconnected biogeochemical processes in an aquifer system.</title>
        <authorList>
            <person name="Anantharaman K."/>
            <person name="Brown C.T."/>
            <person name="Hug L.A."/>
            <person name="Sharon I."/>
            <person name="Castelle C.J."/>
            <person name="Probst A.J."/>
            <person name="Thomas B.C."/>
            <person name="Singh A."/>
            <person name="Wilkins M.J."/>
            <person name="Karaoz U."/>
            <person name="Brodie E.L."/>
            <person name="Williams K.H."/>
            <person name="Hubbard S.S."/>
            <person name="Banfield J.F."/>
        </authorList>
    </citation>
    <scope>NUCLEOTIDE SEQUENCE [LARGE SCALE GENOMIC DNA]</scope>
</reference>
<keyword evidence="1" id="KW-0812">Transmembrane</keyword>